<dbReference type="GO" id="GO:0000981">
    <property type="term" value="F:DNA-binding transcription factor activity, RNA polymerase II-specific"/>
    <property type="evidence" value="ECO:0007669"/>
    <property type="project" value="TreeGrafter"/>
</dbReference>
<dbReference type="PROSITE" id="PS00028">
    <property type="entry name" value="ZINC_FINGER_C2H2_1"/>
    <property type="match status" value="3"/>
</dbReference>
<dbReference type="FunFam" id="3.30.160.60:FF:000478">
    <property type="entry name" value="Zinc finger protein 133"/>
    <property type="match status" value="1"/>
</dbReference>
<evidence type="ECO:0000256" key="6">
    <source>
        <dbReference type="ARBA" id="ARBA00023015"/>
    </source>
</evidence>
<dbReference type="InterPro" id="IPR013087">
    <property type="entry name" value="Znf_C2H2_type"/>
</dbReference>
<keyword evidence="7" id="KW-0804">Transcription</keyword>
<comment type="subcellular location">
    <subcellularLocation>
        <location evidence="1">Nucleus</location>
    </subcellularLocation>
</comment>
<sequence length="142" mass="16225">MAESKLVDIQEPRLERVLNDVKLNADNSIPDPPLLHGQRKGKQQARERSGRTMPTYECRNCGKRFRSKSSLEIHERVHSGEKPFSCEFCMKAFSNLSNLTCHLSTHTGEKPFQCDVCLKTFSHSGHLKEHTRTHTGETPFEC</sequence>
<keyword evidence="3" id="KW-0677">Repeat</keyword>
<name>A0A7R8WZE1_9CRUS</name>
<dbReference type="AlphaFoldDB" id="A0A7R8WZE1"/>
<evidence type="ECO:0000256" key="2">
    <source>
        <dbReference type="ARBA" id="ARBA00022723"/>
    </source>
</evidence>
<reference evidence="9" key="1">
    <citation type="submission" date="2020-11" db="EMBL/GenBank/DDBJ databases">
        <authorList>
            <person name="Tran Van P."/>
        </authorList>
    </citation>
    <scope>NUCLEOTIDE SEQUENCE</scope>
</reference>
<dbReference type="GO" id="GO:0003677">
    <property type="term" value="F:DNA binding"/>
    <property type="evidence" value="ECO:0007669"/>
    <property type="project" value="UniProtKB-KW"/>
</dbReference>
<keyword evidence="6" id="KW-0805">Transcription regulation</keyword>
<accession>A0A7R8WZE1</accession>
<dbReference type="Pfam" id="PF00096">
    <property type="entry name" value="zf-C2H2"/>
    <property type="match status" value="2"/>
</dbReference>
<keyword evidence="8" id="KW-0539">Nucleus</keyword>
<evidence type="ECO:0000256" key="1">
    <source>
        <dbReference type="ARBA" id="ARBA00004123"/>
    </source>
</evidence>
<organism evidence="9">
    <name type="scientific">Cyprideis torosa</name>
    <dbReference type="NCBI Taxonomy" id="163714"/>
    <lineage>
        <taxon>Eukaryota</taxon>
        <taxon>Metazoa</taxon>
        <taxon>Ecdysozoa</taxon>
        <taxon>Arthropoda</taxon>
        <taxon>Crustacea</taxon>
        <taxon>Oligostraca</taxon>
        <taxon>Ostracoda</taxon>
        <taxon>Podocopa</taxon>
        <taxon>Podocopida</taxon>
        <taxon>Cytherocopina</taxon>
        <taxon>Cytheroidea</taxon>
        <taxon>Cytherideidae</taxon>
        <taxon>Cyprideis</taxon>
    </lineage>
</organism>
<gene>
    <name evidence="9" type="ORF">CTOB1V02_LOCUS14993</name>
</gene>
<evidence type="ECO:0000256" key="7">
    <source>
        <dbReference type="ARBA" id="ARBA00023163"/>
    </source>
</evidence>
<dbReference type="Gene3D" id="3.30.160.60">
    <property type="entry name" value="Classic Zinc Finger"/>
    <property type="match status" value="3"/>
</dbReference>
<evidence type="ECO:0000256" key="4">
    <source>
        <dbReference type="ARBA" id="ARBA00022771"/>
    </source>
</evidence>
<evidence type="ECO:0000256" key="8">
    <source>
        <dbReference type="ARBA" id="ARBA00023242"/>
    </source>
</evidence>
<dbReference type="GO" id="GO:0008270">
    <property type="term" value="F:zinc ion binding"/>
    <property type="evidence" value="ECO:0007669"/>
    <property type="project" value="UniProtKB-KW"/>
</dbReference>
<evidence type="ECO:0000313" key="9">
    <source>
        <dbReference type="EMBL" id="CAD7237178.1"/>
    </source>
</evidence>
<dbReference type="FunFam" id="3.30.160.60:FF:001498">
    <property type="entry name" value="Zinc finger protein 404"/>
    <property type="match status" value="1"/>
</dbReference>
<protein>
    <submittedName>
        <fullName evidence="9">Uncharacterized protein</fullName>
    </submittedName>
</protein>
<dbReference type="GO" id="GO:0005634">
    <property type="term" value="C:nucleus"/>
    <property type="evidence" value="ECO:0007669"/>
    <property type="project" value="UniProtKB-SubCell"/>
</dbReference>
<keyword evidence="4" id="KW-0863">Zinc-finger</keyword>
<dbReference type="PROSITE" id="PS50157">
    <property type="entry name" value="ZINC_FINGER_C2H2_2"/>
    <property type="match status" value="3"/>
</dbReference>
<dbReference type="EMBL" id="OB685488">
    <property type="protein sequence ID" value="CAD7237178.1"/>
    <property type="molecule type" value="Genomic_DNA"/>
</dbReference>
<dbReference type="PANTHER" id="PTHR24394:SF48">
    <property type="entry name" value="ZINC FINGER PROTEIN 771"/>
    <property type="match status" value="1"/>
</dbReference>
<dbReference type="PANTHER" id="PTHR24394">
    <property type="entry name" value="ZINC FINGER PROTEIN"/>
    <property type="match status" value="1"/>
</dbReference>
<proteinExistence type="predicted"/>
<keyword evidence="5" id="KW-0862">Zinc</keyword>
<dbReference type="SUPFAM" id="SSF57667">
    <property type="entry name" value="beta-beta-alpha zinc fingers"/>
    <property type="match status" value="2"/>
</dbReference>
<evidence type="ECO:0000256" key="5">
    <source>
        <dbReference type="ARBA" id="ARBA00022833"/>
    </source>
</evidence>
<dbReference type="SMART" id="SM00355">
    <property type="entry name" value="ZnF_C2H2"/>
    <property type="match status" value="3"/>
</dbReference>
<dbReference type="OrthoDB" id="427030at2759"/>
<dbReference type="FunFam" id="3.30.160.60:FF:000446">
    <property type="entry name" value="Zinc finger protein"/>
    <property type="match status" value="1"/>
</dbReference>
<keyword evidence="2" id="KW-0479">Metal-binding</keyword>
<dbReference type="InterPro" id="IPR036236">
    <property type="entry name" value="Znf_C2H2_sf"/>
</dbReference>
<evidence type="ECO:0000256" key="3">
    <source>
        <dbReference type="ARBA" id="ARBA00022737"/>
    </source>
</evidence>
<feature type="non-terminal residue" evidence="9">
    <location>
        <position position="142"/>
    </location>
</feature>